<dbReference type="Pfam" id="PF00646">
    <property type="entry name" value="F-box"/>
    <property type="match status" value="1"/>
</dbReference>
<sequence length="529" mass="59550">MSALSLSDLPIELVIHVLCYLPLSDLASCQLTHSWLCALIRGSILIRFNKAIQAAGLDANPHYRRDRSIKDRLGLLARIERGWWDFNVEFARKVDVGCVPSGIYGLTDGMYVISDGEKHALQFCTLPETAEEETEWHRVEIDSEVIGVGMARHEHDLMAVVTSTPEGDTFKIEIKLLEVSSGEPHPCAQYPEFPVTDSPGLLPEVSVEVVGDNLALVVTNRQHEDRPEDHFYIYEWKTGKLKMRVTAPNGSYSCMLFLTPDILLLPNAHGNAFEFWEIPTIVLPTNAPKQPLGTISLPLLDPGHVISRISCRCEPNPSVYGTPFSTQSFQSSPLDAIAMFTIHIQPLNIPSDISFMIFVHRRSLLRLCPSNTGVILDRSVKTPWMAWGPPVTRCFNMNSLVTRWTATAAGQRYTMFLAESASLVYLDFNPVRTRRLRLVRGKKRPTEPHIIPRESGKVRSWFETKPNTIRHHAFMYPVASHLPYMVCSLDKAHGYDGVLMDEQRLIGLKTNEMGKVQDIEILHLGLTCE</sequence>
<dbReference type="AlphaFoldDB" id="A0A9P6CBT0"/>
<comment type="caution">
    <text evidence="2">The sequence shown here is derived from an EMBL/GenBank/DDBJ whole genome shotgun (WGS) entry which is preliminary data.</text>
</comment>
<dbReference type="EMBL" id="MU150309">
    <property type="protein sequence ID" value="KAF9459891.1"/>
    <property type="molecule type" value="Genomic_DNA"/>
</dbReference>
<evidence type="ECO:0000313" key="2">
    <source>
        <dbReference type="EMBL" id="KAF9459891.1"/>
    </source>
</evidence>
<dbReference type="SUPFAM" id="SSF81383">
    <property type="entry name" value="F-box domain"/>
    <property type="match status" value="1"/>
</dbReference>
<name>A0A9P6CBT0_9AGAR</name>
<dbReference type="OrthoDB" id="2751409at2759"/>
<proteinExistence type="predicted"/>
<evidence type="ECO:0000259" key="1">
    <source>
        <dbReference type="PROSITE" id="PS50181"/>
    </source>
</evidence>
<keyword evidence="3" id="KW-1185">Reference proteome</keyword>
<dbReference type="PROSITE" id="PS50181">
    <property type="entry name" value="FBOX"/>
    <property type="match status" value="1"/>
</dbReference>
<feature type="domain" description="F-box" evidence="1">
    <location>
        <begin position="3"/>
        <end position="51"/>
    </location>
</feature>
<evidence type="ECO:0000313" key="3">
    <source>
        <dbReference type="Proteomes" id="UP000807353"/>
    </source>
</evidence>
<dbReference type="InterPro" id="IPR001810">
    <property type="entry name" value="F-box_dom"/>
</dbReference>
<dbReference type="CDD" id="cd09917">
    <property type="entry name" value="F-box_SF"/>
    <property type="match status" value="1"/>
</dbReference>
<organism evidence="2 3">
    <name type="scientific">Collybia nuda</name>
    <dbReference type="NCBI Taxonomy" id="64659"/>
    <lineage>
        <taxon>Eukaryota</taxon>
        <taxon>Fungi</taxon>
        <taxon>Dikarya</taxon>
        <taxon>Basidiomycota</taxon>
        <taxon>Agaricomycotina</taxon>
        <taxon>Agaricomycetes</taxon>
        <taxon>Agaricomycetidae</taxon>
        <taxon>Agaricales</taxon>
        <taxon>Tricholomatineae</taxon>
        <taxon>Clitocybaceae</taxon>
        <taxon>Collybia</taxon>
    </lineage>
</organism>
<protein>
    <recommendedName>
        <fullName evidence="1">F-box domain-containing protein</fullName>
    </recommendedName>
</protein>
<dbReference type="InterPro" id="IPR036047">
    <property type="entry name" value="F-box-like_dom_sf"/>
</dbReference>
<dbReference type="Proteomes" id="UP000807353">
    <property type="component" value="Unassembled WGS sequence"/>
</dbReference>
<gene>
    <name evidence="2" type="ORF">BDZ94DRAFT_985969</name>
</gene>
<reference evidence="2" key="1">
    <citation type="submission" date="2020-11" db="EMBL/GenBank/DDBJ databases">
        <authorList>
            <consortium name="DOE Joint Genome Institute"/>
            <person name="Ahrendt S."/>
            <person name="Riley R."/>
            <person name="Andreopoulos W."/>
            <person name="Labutti K."/>
            <person name="Pangilinan J."/>
            <person name="Ruiz-Duenas F.J."/>
            <person name="Barrasa J.M."/>
            <person name="Sanchez-Garcia M."/>
            <person name="Camarero S."/>
            <person name="Miyauchi S."/>
            <person name="Serrano A."/>
            <person name="Linde D."/>
            <person name="Babiker R."/>
            <person name="Drula E."/>
            <person name="Ayuso-Fernandez I."/>
            <person name="Pacheco R."/>
            <person name="Padilla G."/>
            <person name="Ferreira P."/>
            <person name="Barriuso J."/>
            <person name="Kellner H."/>
            <person name="Castanera R."/>
            <person name="Alfaro M."/>
            <person name="Ramirez L."/>
            <person name="Pisabarro A.G."/>
            <person name="Kuo A."/>
            <person name="Tritt A."/>
            <person name="Lipzen A."/>
            <person name="He G."/>
            <person name="Yan M."/>
            <person name="Ng V."/>
            <person name="Cullen D."/>
            <person name="Martin F."/>
            <person name="Rosso M.-N."/>
            <person name="Henrissat B."/>
            <person name="Hibbett D."/>
            <person name="Martinez A.T."/>
            <person name="Grigoriev I.V."/>
        </authorList>
    </citation>
    <scope>NUCLEOTIDE SEQUENCE</scope>
    <source>
        <strain evidence="2">CBS 247.69</strain>
    </source>
</reference>
<accession>A0A9P6CBT0</accession>